<comment type="caution">
    <text evidence="1">The sequence shown here is derived from an EMBL/GenBank/DDBJ whole genome shotgun (WGS) entry which is preliminary data.</text>
</comment>
<dbReference type="InterPro" id="IPR055679">
    <property type="entry name" value="DUF7255"/>
</dbReference>
<protein>
    <submittedName>
        <fullName evidence="1">Uncharacterized protein</fullName>
    </submittedName>
</protein>
<dbReference type="Pfam" id="PF23913">
    <property type="entry name" value="DUF7255"/>
    <property type="match status" value="1"/>
</dbReference>
<gene>
    <name evidence="1" type="ORF">NY014_04150</name>
</gene>
<dbReference type="RefSeq" id="WP_259413273.1">
    <property type="nucleotide sequence ID" value="NZ_JANWGH010000001.1"/>
</dbReference>
<evidence type="ECO:0000313" key="2">
    <source>
        <dbReference type="Proteomes" id="UP001206788"/>
    </source>
</evidence>
<keyword evidence="2" id="KW-1185">Reference proteome</keyword>
<dbReference type="Proteomes" id="UP001206788">
    <property type="component" value="Unassembled WGS sequence"/>
</dbReference>
<dbReference type="EMBL" id="JANWGH010000001">
    <property type="protein sequence ID" value="MCS5489605.1"/>
    <property type="molecule type" value="Genomic_DNA"/>
</dbReference>
<organism evidence="1 2">
    <name type="scientific">Algoriphagus limi</name>
    <dbReference type="NCBI Taxonomy" id="2975273"/>
    <lineage>
        <taxon>Bacteria</taxon>
        <taxon>Pseudomonadati</taxon>
        <taxon>Bacteroidota</taxon>
        <taxon>Cytophagia</taxon>
        <taxon>Cytophagales</taxon>
        <taxon>Cyclobacteriaceae</taxon>
        <taxon>Algoriphagus</taxon>
    </lineage>
</organism>
<accession>A0ABT2G2W1</accession>
<proteinExistence type="predicted"/>
<sequence>MVHLMTRQLDLILKDGGADYESEVDLPIVPHYLDEKGKNWLKEIFSDLGGEGSIPLFEKIKLDFKVNRHLILWDAEVHFNRYRLVSLRSELYSEMNFSFVDAYKRLCRNYEKDAVKSGLQSRIWNGPPIAERLFGKANEPGDFSGNGASGWKLQAYNDSQIDILTRIHGYKLIRLCPYETLMTGGSLKRLDQILINPKEEQREMIFNWLMRKLA</sequence>
<evidence type="ECO:0000313" key="1">
    <source>
        <dbReference type="EMBL" id="MCS5489605.1"/>
    </source>
</evidence>
<reference evidence="1 2" key="1">
    <citation type="submission" date="2022-08" db="EMBL/GenBank/DDBJ databases">
        <title>Algoriphagus sp. CAU 1643 isolated from mud.</title>
        <authorList>
            <person name="Kim W."/>
        </authorList>
    </citation>
    <scope>NUCLEOTIDE SEQUENCE [LARGE SCALE GENOMIC DNA]</scope>
    <source>
        <strain evidence="1 2">CAU 1643</strain>
    </source>
</reference>
<name>A0ABT2G2W1_9BACT</name>